<dbReference type="AlphaFoldDB" id="A0A8H5AW00"/>
<feature type="compositionally biased region" description="Low complexity" evidence="2">
    <location>
        <begin position="444"/>
        <end position="461"/>
    </location>
</feature>
<accession>A0A8H5AW00</accession>
<dbReference type="OrthoDB" id="2565072at2759"/>
<feature type="region of interest" description="Disordered" evidence="2">
    <location>
        <begin position="696"/>
        <end position="722"/>
    </location>
</feature>
<keyword evidence="1" id="KW-0175">Coiled coil</keyword>
<feature type="compositionally biased region" description="Low complexity" evidence="2">
    <location>
        <begin position="598"/>
        <end position="607"/>
    </location>
</feature>
<comment type="caution">
    <text evidence="3">The sequence shown here is derived from an EMBL/GenBank/DDBJ whole genome shotgun (WGS) entry which is preliminary data.</text>
</comment>
<evidence type="ECO:0000256" key="2">
    <source>
        <dbReference type="SAM" id="MobiDB-lite"/>
    </source>
</evidence>
<dbReference type="Proteomes" id="UP000567179">
    <property type="component" value="Unassembled WGS sequence"/>
</dbReference>
<feature type="coiled-coil region" evidence="1">
    <location>
        <begin position="760"/>
        <end position="787"/>
    </location>
</feature>
<keyword evidence="4" id="KW-1185">Reference proteome</keyword>
<evidence type="ECO:0000256" key="1">
    <source>
        <dbReference type="SAM" id="Coils"/>
    </source>
</evidence>
<name>A0A8H5AW00_9AGAR</name>
<feature type="compositionally biased region" description="Polar residues" evidence="2">
    <location>
        <begin position="255"/>
        <end position="268"/>
    </location>
</feature>
<feature type="compositionally biased region" description="Polar residues" evidence="2">
    <location>
        <begin position="627"/>
        <end position="642"/>
    </location>
</feature>
<feature type="region of interest" description="Disordered" evidence="2">
    <location>
        <begin position="40"/>
        <end position="86"/>
    </location>
</feature>
<gene>
    <name evidence="3" type="ORF">D9619_003138</name>
</gene>
<dbReference type="EMBL" id="JAACJJ010000056">
    <property type="protein sequence ID" value="KAF5311853.1"/>
    <property type="molecule type" value="Genomic_DNA"/>
</dbReference>
<feature type="region of interest" description="Disordered" evidence="2">
    <location>
        <begin position="444"/>
        <end position="584"/>
    </location>
</feature>
<feature type="region of interest" description="Disordered" evidence="2">
    <location>
        <begin position="808"/>
        <end position="831"/>
    </location>
</feature>
<feature type="region of interest" description="Disordered" evidence="2">
    <location>
        <begin position="597"/>
        <end position="642"/>
    </location>
</feature>
<proteinExistence type="predicted"/>
<feature type="compositionally biased region" description="Polar residues" evidence="2">
    <location>
        <begin position="710"/>
        <end position="722"/>
    </location>
</feature>
<feature type="compositionally biased region" description="Polar residues" evidence="2">
    <location>
        <begin position="822"/>
        <end position="831"/>
    </location>
</feature>
<feature type="region of interest" description="Disordered" evidence="2">
    <location>
        <begin position="99"/>
        <end position="123"/>
    </location>
</feature>
<evidence type="ECO:0000313" key="3">
    <source>
        <dbReference type="EMBL" id="KAF5311853.1"/>
    </source>
</evidence>
<feature type="region of interest" description="Disordered" evidence="2">
    <location>
        <begin position="239"/>
        <end position="284"/>
    </location>
</feature>
<protein>
    <submittedName>
        <fullName evidence="3">Uncharacterized protein</fullName>
    </submittedName>
</protein>
<reference evidence="3 4" key="1">
    <citation type="journal article" date="2020" name="ISME J.">
        <title>Uncovering the hidden diversity of litter-decomposition mechanisms in mushroom-forming fungi.</title>
        <authorList>
            <person name="Floudas D."/>
            <person name="Bentzer J."/>
            <person name="Ahren D."/>
            <person name="Johansson T."/>
            <person name="Persson P."/>
            <person name="Tunlid A."/>
        </authorList>
    </citation>
    <scope>NUCLEOTIDE SEQUENCE [LARGE SCALE GENOMIC DNA]</scope>
    <source>
        <strain evidence="3 4">CBS 101986</strain>
    </source>
</reference>
<feature type="compositionally biased region" description="Polar residues" evidence="2">
    <location>
        <begin position="40"/>
        <end position="55"/>
    </location>
</feature>
<feature type="compositionally biased region" description="Polar residues" evidence="2">
    <location>
        <begin position="70"/>
        <end position="86"/>
    </location>
</feature>
<sequence>MPASPHVARYANDDYLRQLLDQRTTRADLLGRFSTISECSDTPSVYSRTQFSPGPSVSGDHSEESRYTAAPSSQARPNANFDTVGSSMLDLGYDQRTSYAPSETRVDDPLAYEDEGEVDTSSRMSYLGPKMRFHSRAPWEMDETALDEEDEEDNHARSGYSSSRSDASKTYGAGPSSPRPSQVASRRSGESSRSRVPPKRSFETIDSQVSYPRGALYALAQESLSATSLGRVSTAPLKETIRSKFSRSRPPPDISTGSQPNPSISSAHGQYPPSPTFDTSFQAGSNFSQSYKNLASSEHAHMHPYANPDLVVSYAEEQSPRSNSLSKFANSRNDSSVTVTGTFSMDSITKSSTTLTPDSSVHSFRKQRASSILSKTAISSPVPVVNPHHAVESTALDNNENLTGSPPPNVSSIAGWTERNAAPAFSLISLEEARAKRLRNAASQQSISISSSSRTSNLSGSAPPTDTDFSRTLQEAGASLADDQTRARGRSMSAGAKARNAISTIVPRLDRRDSEPATAGLPPQPANGAQGKTLKHKKSGFMRLFNGNKSHEKSDDEPPPVPVLPESDKYQAPQRTPRSVIQRIPVPSLSPSLYEVASSTSSSLPDSPSRKLDMPTSPKRAPPPALSINTLSNGTSRASTSAVADRDGLAHSLRPWASGLQQQPQSAPANMHEFPALRLRPVSTLFSAHFGDHIVPESRSSEETAGIETPRSSSPNGLMSPLSPVSLTRTSTERMITSVIPESDDQLTVKGLQKQLASSKVAMQRQIWELEGQVRDLQAELEDTKGKYGDQHCNACGRGKKFVALPPAASGGGVVNRPRARTGTSSRFGKV</sequence>
<feature type="region of interest" description="Disordered" evidence="2">
    <location>
        <begin position="145"/>
        <end position="207"/>
    </location>
</feature>
<organism evidence="3 4">
    <name type="scientific">Psilocybe cf. subviscida</name>
    <dbReference type="NCBI Taxonomy" id="2480587"/>
    <lineage>
        <taxon>Eukaryota</taxon>
        <taxon>Fungi</taxon>
        <taxon>Dikarya</taxon>
        <taxon>Basidiomycota</taxon>
        <taxon>Agaricomycotina</taxon>
        <taxon>Agaricomycetes</taxon>
        <taxon>Agaricomycetidae</taxon>
        <taxon>Agaricales</taxon>
        <taxon>Agaricineae</taxon>
        <taxon>Strophariaceae</taxon>
        <taxon>Psilocybe</taxon>
    </lineage>
</organism>
<evidence type="ECO:0000313" key="4">
    <source>
        <dbReference type="Proteomes" id="UP000567179"/>
    </source>
</evidence>